<dbReference type="Pfam" id="PF02534">
    <property type="entry name" value="T4SS-DNA_transf"/>
    <property type="match status" value="2"/>
</dbReference>
<evidence type="ECO:0000256" key="6">
    <source>
        <dbReference type="ARBA" id="ARBA00023136"/>
    </source>
</evidence>
<dbReference type="AlphaFoldDB" id="A0AAW6ATQ2"/>
<dbReference type="GO" id="GO:0005886">
    <property type="term" value="C:plasma membrane"/>
    <property type="evidence" value="ECO:0007669"/>
    <property type="project" value="UniProtKB-SubCell"/>
</dbReference>
<reference evidence="8" key="1">
    <citation type="submission" date="2023-01" db="EMBL/GenBank/DDBJ databases">
        <title>Human gut microbiome strain richness.</title>
        <authorList>
            <person name="Chen-Liaw A."/>
        </authorList>
    </citation>
    <scope>NUCLEOTIDE SEQUENCE</scope>
    <source>
        <strain evidence="8">B1_m1001713B170214d0_201011</strain>
    </source>
</reference>
<evidence type="ECO:0000256" key="1">
    <source>
        <dbReference type="ARBA" id="ARBA00004651"/>
    </source>
</evidence>
<protein>
    <submittedName>
        <fullName evidence="8">Type IV secretory system conjugative DNA transfer family protein</fullName>
    </submittedName>
</protein>
<dbReference type="RefSeq" id="WP_272122572.1">
    <property type="nucleotide sequence ID" value="NZ_JAQLGH010000020.1"/>
</dbReference>
<proteinExistence type="inferred from homology"/>
<dbReference type="CDD" id="cd01127">
    <property type="entry name" value="TrwB_TraG_TraD_VirD4"/>
    <property type="match status" value="1"/>
</dbReference>
<dbReference type="InterPro" id="IPR027417">
    <property type="entry name" value="P-loop_NTPase"/>
</dbReference>
<keyword evidence="5 7" id="KW-1133">Transmembrane helix</keyword>
<dbReference type="PANTHER" id="PTHR37937:SF1">
    <property type="entry name" value="CONJUGATIVE TRANSFER: DNA TRANSPORT"/>
    <property type="match status" value="1"/>
</dbReference>
<dbReference type="PANTHER" id="PTHR37937">
    <property type="entry name" value="CONJUGATIVE TRANSFER: DNA TRANSPORT"/>
    <property type="match status" value="1"/>
</dbReference>
<name>A0AAW6ATQ2_CLOSY</name>
<dbReference type="InterPro" id="IPR051539">
    <property type="entry name" value="T4SS-coupling_protein"/>
</dbReference>
<sequence>MTRKKVVTIGLLTIFEILISIWGAYIIHQYMYWIMHIEKQVTPNIDYSYLNSISAFIQFPECKLWFFLLQLLYVTLIVWILIRPQAKIADVKTQKITDKIEIPIAAGTGQHGSERFTTVAEKDECFAMFTYSGTEQLKKPGVVVEMTKTGNIENIRYVDGPKSTIIIGATRSGKTRRVLLETLWLQLMAGYSTVISDVKGEIYYYTSKWAESIGYTIIPFDLRSPKKSIHYNFLQPIINALKEGDRAQAIDYAWDLVSVLVGEQKGEPLWYNGETATLAAAILAVCIEGTTEEFRAQTQELTDIYYEEIKGGIPNDESEGLRTEERKQIDELYWAMQSDLLCGYATPYIEELQNRESKSGLIEKLQELSKTDNSIYKNMTNVYYFLAYMGREDPSTGKTPLSLYLDTLPDSHPAKIVFMQGQIAAERTRSSFYTSALGTLKLFTNPNIAEMTSKSDFELQDIGKQKTVIYLIIPDEKKTFYPLASIMIQQIYVEQVKVANQYGGKLPVPCDYDLDEVGNFPIIPVLPPMITAGQSRGVRVNLIIQDYQQIEKKYKDDYETIKSNCAVKIYLKSDSPKTLKEISDYLGKYTVEVTSASANASLNKVQEGSVSNSSNLGGRELLMPAEIAHITAPYALVMNQGTYSSITKLPDLSQYKVNQLWGLGDEAHNTKLIAARESERPERKNIGSVPLWGIWTTFKQKLEDEAAENSTMSFLGG</sequence>
<dbReference type="InterPro" id="IPR003688">
    <property type="entry name" value="TraG/VirD4"/>
</dbReference>
<evidence type="ECO:0000256" key="3">
    <source>
        <dbReference type="ARBA" id="ARBA00022475"/>
    </source>
</evidence>
<evidence type="ECO:0000313" key="9">
    <source>
        <dbReference type="Proteomes" id="UP001300871"/>
    </source>
</evidence>
<evidence type="ECO:0000256" key="5">
    <source>
        <dbReference type="ARBA" id="ARBA00022989"/>
    </source>
</evidence>
<dbReference type="EMBL" id="JAQLGM010000018">
    <property type="protein sequence ID" value="MDB2000341.1"/>
    <property type="molecule type" value="Genomic_DNA"/>
</dbReference>
<evidence type="ECO:0000256" key="2">
    <source>
        <dbReference type="ARBA" id="ARBA00008806"/>
    </source>
</evidence>
<feature type="transmembrane region" description="Helical" evidence="7">
    <location>
        <begin position="64"/>
        <end position="82"/>
    </location>
</feature>
<keyword evidence="4 7" id="KW-0812">Transmembrane</keyword>
<dbReference type="Gene3D" id="3.40.50.300">
    <property type="entry name" value="P-loop containing nucleotide triphosphate hydrolases"/>
    <property type="match status" value="1"/>
</dbReference>
<comment type="similarity">
    <text evidence="2">Belongs to the VirD4/TraG family.</text>
</comment>
<feature type="transmembrane region" description="Helical" evidence="7">
    <location>
        <begin position="6"/>
        <end position="27"/>
    </location>
</feature>
<organism evidence="8 9">
    <name type="scientific">Clostridium symbiosum</name>
    <name type="common">Bacteroides symbiosus</name>
    <dbReference type="NCBI Taxonomy" id="1512"/>
    <lineage>
        <taxon>Bacteria</taxon>
        <taxon>Bacillati</taxon>
        <taxon>Bacillota</taxon>
        <taxon>Clostridia</taxon>
        <taxon>Lachnospirales</taxon>
        <taxon>Lachnospiraceae</taxon>
        <taxon>Otoolea</taxon>
    </lineage>
</organism>
<gene>
    <name evidence="8" type="ORF">PM006_09025</name>
</gene>
<evidence type="ECO:0000256" key="4">
    <source>
        <dbReference type="ARBA" id="ARBA00022692"/>
    </source>
</evidence>
<dbReference type="SUPFAM" id="SSF52540">
    <property type="entry name" value="P-loop containing nucleoside triphosphate hydrolases"/>
    <property type="match status" value="1"/>
</dbReference>
<evidence type="ECO:0000256" key="7">
    <source>
        <dbReference type="SAM" id="Phobius"/>
    </source>
</evidence>
<comment type="caution">
    <text evidence="8">The sequence shown here is derived from an EMBL/GenBank/DDBJ whole genome shotgun (WGS) entry which is preliminary data.</text>
</comment>
<dbReference type="Proteomes" id="UP001300871">
    <property type="component" value="Unassembled WGS sequence"/>
</dbReference>
<keyword evidence="6 7" id="KW-0472">Membrane</keyword>
<accession>A0AAW6ATQ2</accession>
<evidence type="ECO:0000313" key="8">
    <source>
        <dbReference type="EMBL" id="MDB2000341.1"/>
    </source>
</evidence>
<comment type="subcellular location">
    <subcellularLocation>
        <location evidence="1">Cell membrane</location>
        <topology evidence="1">Multi-pass membrane protein</topology>
    </subcellularLocation>
</comment>
<keyword evidence="3" id="KW-1003">Cell membrane</keyword>